<proteinExistence type="predicted"/>
<gene>
    <name evidence="2" type="ORF">GPUH_LOCUS16771</name>
</gene>
<evidence type="ECO:0000313" key="2">
    <source>
        <dbReference type="EMBL" id="VDN28521.1"/>
    </source>
</evidence>
<dbReference type="Proteomes" id="UP000271098">
    <property type="component" value="Unassembled WGS sequence"/>
</dbReference>
<keyword evidence="3" id="KW-1185">Reference proteome</keyword>
<dbReference type="AlphaFoldDB" id="A0A3P7NB69"/>
<name>A0A3P7NB69_9BILA</name>
<feature type="region of interest" description="Disordered" evidence="1">
    <location>
        <begin position="1"/>
        <end position="48"/>
    </location>
</feature>
<feature type="compositionally biased region" description="Basic and acidic residues" evidence="1">
    <location>
        <begin position="18"/>
        <end position="30"/>
    </location>
</feature>
<dbReference type="OrthoDB" id="10673580at2759"/>
<reference evidence="2 3" key="1">
    <citation type="submission" date="2018-11" db="EMBL/GenBank/DDBJ databases">
        <authorList>
            <consortium name="Pathogen Informatics"/>
        </authorList>
    </citation>
    <scope>NUCLEOTIDE SEQUENCE [LARGE SCALE GENOMIC DNA]</scope>
</reference>
<dbReference type="EMBL" id="UYRT01084218">
    <property type="protein sequence ID" value="VDN28521.1"/>
    <property type="molecule type" value="Genomic_DNA"/>
</dbReference>
<protein>
    <submittedName>
        <fullName evidence="2">Uncharacterized protein</fullName>
    </submittedName>
</protein>
<evidence type="ECO:0000256" key="1">
    <source>
        <dbReference type="SAM" id="MobiDB-lite"/>
    </source>
</evidence>
<sequence length="115" mass="13205">MFSRRYPDDQSSSGSNERSPRKDSDEKVEIPVEIAEPPAPAPASSPVLTPLQLRRRELIEKLAKNPPKISEKPVIDLATEEEKRSPNDEWFEKKFQHEPKARKEVPADLYVFFSC</sequence>
<evidence type="ECO:0000313" key="3">
    <source>
        <dbReference type="Proteomes" id="UP000271098"/>
    </source>
</evidence>
<organism evidence="2 3">
    <name type="scientific">Gongylonema pulchrum</name>
    <dbReference type="NCBI Taxonomy" id="637853"/>
    <lineage>
        <taxon>Eukaryota</taxon>
        <taxon>Metazoa</taxon>
        <taxon>Ecdysozoa</taxon>
        <taxon>Nematoda</taxon>
        <taxon>Chromadorea</taxon>
        <taxon>Rhabditida</taxon>
        <taxon>Spirurina</taxon>
        <taxon>Spiruromorpha</taxon>
        <taxon>Spiruroidea</taxon>
        <taxon>Gongylonematidae</taxon>
        <taxon>Gongylonema</taxon>
    </lineage>
</organism>
<accession>A0A3P7NB69</accession>